<evidence type="ECO:0000256" key="1">
    <source>
        <dbReference type="ARBA" id="ARBA00004141"/>
    </source>
</evidence>
<reference evidence="6 7" key="1">
    <citation type="submission" date="2019-03" db="EMBL/GenBank/DDBJ databases">
        <title>Genomic Encyclopedia of Type Strains, Phase IV (KMG-IV): sequencing the most valuable type-strain genomes for metagenomic binning, comparative biology and taxonomic classification.</title>
        <authorList>
            <person name="Goeker M."/>
        </authorList>
    </citation>
    <scope>NUCLEOTIDE SEQUENCE [LARGE SCALE GENOMIC DNA]</scope>
    <source>
        <strain evidence="6 7">DSM 28697</strain>
    </source>
</reference>
<keyword evidence="7" id="KW-1185">Reference proteome</keyword>
<dbReference type="PANTHER" id="PTHR22550:SF5">
    <property type="entry name" value="LEUCINE ZIPPER PROTEIN 4"/>
    <property type="match status" value="1"/>
</dbReference>
<feature type="transmembrane region" description="Helical" evidence="5">
    <location>
        <begin position="410"/>
        <end position="430"/>
    </location>
</feature>
<feature type="transmembrane region" description="Helical" evidence="5">
    <location>
        <begin position="355"/>
        <end position="374"/>
    </location>
</feature>
<dbReference type="Pfam" id="PF03323">
    <property type="entry name" value="GerA"/>
    <property type="match status" value="1"/>
</dbReference>
<organism evidence="6 7">
    <name type="scientific">Aureibacillus halotolerans</name>
    <dbReference type="NCBI Taxonomy" id="1508390"/>
    <lineage>
        <taxon>Bacteria</taxon>
        <taxon>Bacillati</taxon>
        <taxon>Bacillota</taxon>
        <taxon>Bacilli</taxon>
        <taxon>Bacillales</taxon>
        <taxon>Bacillaceae</taxon>
        <taxon>Aureibacillus</taxon>
    </lineage>
</organism>
<sequence length="469" mass="51785">MSEVHSGAEKTIAALRALCRNSSDVVFRQLLLQNGQLIHMTYLADVVDTTQLAEEVIHPLRMLPDRTEWLTIDTITFAVDSPHVTELKSFKQLTEALFSGSAILVFDGAVNGVSVGMNRPQTRSPEEPIAESTVRGSRAGFIENIGKNVAFVRNILQTSAFKTKMLKIGKHTQTKVSVGYIEGVAADTLVQEVEKRLRLVKIAGVIETGDLEEHIEDNPYSIFPQMIATERADVVASSLMEGKVAIFVDNTPFVLVLPGTFISLIQSPDDYYQRFYAGSFIRLIRFIFIFLALTLPGIYVAFVTFHQELVPSQLLLTIAISRETIPFPTIIELLIMDLTFEGLREAGLRLPKQIGAAVSIVGALVIGEAAVNAGLVSRPMVVVVALTGIASFIMPRFNLSTPFRLLRFPLAILAACFGFIGLLMGLLLILTHMCSLRSFGVPYMEPLAPFFRSRLKDTLVRKKEEENPT</sequence>
<evidence type="ECO:0000256" key="2">
    <source>
        <dbReference type="ARBA" id="ARBA00005278"/>
    </source>
</evidence>
<gene>
    <name evidence="6" type="ORF">EV213_10216</name>
</gene>
<evidence type="ECO:0000313" key="6">
    <source>
        <dbReference type="EMBL" id="TDQ41988.1"/>
    </source>
</evidence>
<keyword evidence="3 4" id="KW-0472">Membrane</keyword>
<dbReference type="RefSeq" id="WP_133578891.1">
    <property type="nucleotide sequence ID" value="NZ_SNYJ01000002.1"/>
</dbReference>
<protein>
    <submittedName>
        <fullName evidence="6">Spore germination protein KA</fullName>
    </submittedName>
</protein>
<dbReference type="EMBL" id="SNYJ01000002">
    <property type="protein sequence ID" value="TDQ41988.1"/>
    <property type="molecule type" value="Genomic_DNA"/>
</dbReference>
<keyword evidence="5" id="KW-1133">Transmembrane helix</keyword>
<comment type="similarity">
    <text evidence="2 4">Belongs to the GerABKA family.</text>
</comment>
<feature type="transmembrane region" description="Helical" evidence="5">
    <location>
        <begin position="380"/>
        <end position="398"/>
    </location>
</feature>
<dbReference type="PIRSF" id="PIRSF005690">
    <property type="entry name" value="GerBA"/>
    <property type="match status" value="1"/>
</dbReference>
<accession>A0A4R6U663</accession>
<dbReference type="AlphaFoldDB" id="A0A4R6U663"/>
<dbReference type="OrthoDB" id="9772630at2"/>
<evidence type="ECO:0000256" key="4">
    <source>
        <dbReference type="PIRNR" id="PIRNR005690"/>
    </source>
</evidence>
<comment type="caution">
    <text evidence="6">The sequence shown here is derived from an EMBL/GenBank/DDBJ whole genome shotgun (WGS) entry which is preliminary data.</text>
</comment>
<dbReference type="Proteomes" id="UP000295632">
    <property type="component" value="Unassembled WGS sequence"/>
</dbReference>
<dbReference type="GO" id="GO:0005886">
    <property type="term" value="C:plasma membrane"/>
    <property type="evidence" value="ECO:0007669"/>
    <property type="project" value="UniProtKB-SubCell"/>
</dbReference>
<proteinExistence type="inferred from homology"/>
<dbReference type="InterPro" id="IPR050768">
    <property type="entry name" value="UPF0353/GerABKA_families"/>
</dbReference>
<evidence type="ECO:0000256" key="3">
    <source>
        <dbReference type="ARBA" id="ARBA00023136"/>
    </source>
</evidence>
<feature type="transmembrane region" description="Helical" evidence="5">
    <location>
        <begin position="283"/>
        <end position="305"/>
    </location>
</feature>
<dbReference type="GO" id="GO:0009847">
    <property type="term" value="P:spore germination"/>
    <property type="evidence" value="ECO:0007669"/>
    <property type="project" value="UniProtKB-UniRule"/>
</dbReference>
<evidence type="ECO:0000256" key="5">
    <source>
        <dbReference type="SAM" id="Phobius"/>
    </source>
</evidence>
<comment type="subcellular location">
    <subcellularLocation>
        <location evidence="4">Cell membrane</location>
    </subcellularLocation>
    <subcellularLocation>
        <location evidence="1">Membrane</location>
        <topology evidence="1">Multi-pass membrane protein</topology>
    </subcellularLocation>
</comment>
<dbReference type="InterPro" id="IPR004995">
    <property type="entry name" value="Spore_Ger"/>
</dbReference>
<dbReference type="PANTHER" id="PTHR22550">
    <property type="entry name" value="SPORE GERMINATION PROTEIN"/>
    <property type="match status" value="1"/>
</dbReference>
<evidence type="ECO:0000313" key="7">
    <source>
        <dbReference type="Proteomes" id="UP000295632"/>
    </source>
</evidence>
<name>A0A4R6U663_9BACI</name>
<keyword evidence="5" id="KW-0812">Transmembrane</keyword>